<dbReference type="EMBL" id="CP151767">
    <property type="protein sequence ID" value="WZU68607.1"/>
    <property type="molecule type" value="Genomic_DNA"/>
</dbReference>
<feature type="signal peptide" evidence="1">
    <location>
        <begin position="1"/>
        <end position="20"/>
    </location>
</feature>
<evidence type="ECO:0000313" key="2">
    <source>
        <dbReference type="EMBL" id="WZU68607.1"/>
    </source>
</evidence>
<dbReference type="KEGG" id="yrh:AABB31_06890"/>
<evidence type="ECO:0000313" key="3">
    <source>
        <dbReference type="Proteomes" id="UP001470809"/>
    </source>
</evidence>
<name>A0AAN0NL94_9RHOB</name>
<evidence type="ECO:0000256" key="1">
    <source>
        <dbReference type="SAM" id="SignalP"/>
    </source>
</evidence>
<proteinExistence type="predicted"/>
<reference evidence="3" key="1">
    <citation type="submission" date="2024-04" db="EMBL/GenBank/DDBJ databases">
        <title>Phylogenomic analyses of a clade within the roseobacter group suggest taxonomic reassignments of species of the genera Aestuariivita, Citreicella, Loktanella, Nautella, Pelagibaca, Ruegeria, Thalassobius, Thiobacimonas and Tropicibacter, and the proposal o.</title>
        <authorList>
            <person name="Jeon C.O."/>
        </authorList>
    </citation>
    <scope>NUCLEOTIDE SEQUENCE [LARGE SCALE GENOMIC DNA]</scope>
    <source>
        <strain evidence="3">SS1-5</strain>
    </source>
</reference>
<protein>
    <submittedName>
        <fullName evidence="2">Uncharacterized protein</fullName>
    </submittedName>
</protein>
<reference evidence="2 3" key="2">
    <citation type="submission" date="2024-08" db="EMBL/GenBank/DDBJ databases">
        <title>Phylogenomic analyses of a clade within the roseobacter group suggest taxonomic reassignments of species of the genera Aestuariivita, Citreicella, Loktanella, Nautella, Pelagibaca, Ruegeria, Thalassobius, Thiobacimonas and Tropicibacter, and the proposal o.</title>
        <authorList>
            <person name="Jeon C.O."/>
        </authorList>
    </citation>
    <scope>NUCLEOTIDE SEQUENCE [LARGE SCALE GENOMIC DNA]</scope>
    <source>
        <strain evidence="2 3">SS1-5</strain>
    </source>
</reference>
<feature type="chain" id="PRO_5043026492" evidence="1">
    <location>
        <begin position="21"/>
        <end position="260"/>
    </location>
</feature>
<keyword evidence="3" id="KW-1185">Reference proteome</keyword>
<dbReference type="RefSeq" id="WP_342077897.1">
    <property type="nucleotide sequence ID" value="NZ_CP151767.2"/>
</dbReference>
<accession>A0AAN0NL94</accession>
<keyword evidence="1" id="KW-0732">Signal</keyword>
<gene>
    <name evidence="2" type="ORF">AABB31_06890</name>
</gene>
<dbReference type="AlphaFoldDB" id="A0AAN0NL94"/>
<organism evidence="2 3">
    <name type="scientific">Yoonia rhodophyticola</name>
    <dbReference type="NCBI Taxonomy" id="3137370"/>
    <lineage>
        <taxon>Bacteria</taxon>
        <taxon>Pseudomonadati</taxon>
        <taxon>Pseudomonadota</taxon>
        <taxon>Alphaproteobacteria</taxon>
        <taxon>Rhodobacterales</taxon>
        <taxon>Paracoccaceae</taxon>
        <taxon>Yoonia</taxon>
    </lineage>
</organism>
<dbReference type="Proteomes" id="UP001470809">
    <property type="component" value="Chromosome"/>
</dbReference>
<sequence>MKLLLLRIFAFLALCGPVQAQDFLPVAINHKSVPFPVDRHLPPLLQGARVSFTVEDENGVPRPLRRTSGLVLGSSGGIVFIELPDANAIEVARYQAEGSINLQKISDPDPEVVVVRKDYRDSDNMILLAPRMRRMTVTLSAEAETVNGWKPGETLTFFDAREVIRRNWNDREQNATATYRAYEDITAMFRFSEETADGRYDVTIVADPYDVNHLLKAELEGRLKVEESDETLMLGASRDRCEIVNRRGVEWMRIEIPCSD</sequence>